<proteinExistence type="predicted"/>
<gene>
    <name evidence="1" type="ORF">SPI02_15560</name>
</gene>
<dbReference type="PANTHER" id="PTHR39203">
    <property type="entry name" value="CYTOPLASMIC PROTEIN-RELATED"/>
    <property type="match status" value="1"/>
</dbReference>
<dbReference type="OrthoDB" id="9807542at2"/>
<dbReference type="SMART" id="SM01022">
    <property type="entry name" value="ASCH"/>
    <property type="match status" value="1"/>
</dbReference>
<evidence type="ECO:0000313" key="2">
    <source>
        <dbReference type="Proteomes" id="UP000321736"/>
    </source>
</evidence>
<keyword evidence="2" id="KW-1185">Reference proteome</keyword>
<dbReference type="AlphaFoldDB" id="A0A239UJI2"/>
<evidence type="ECO:0000313" key="1">
    <source>
        <dbReference type="EMBL" id="GEP84971.1"/>
    </source>
</evidence>
<name>A0A239UJI2_9STAP</name>
<dbReference type="Pfam" id="PF04266">
    <property type="entry name" value="ASCH"/>
    <property type="match status" value="1"/>
</dbReference>
<dbReference type="RefSeq" id="WP_095106905.1">
    <property type="nucleotide sequence ID" value="NZ_BKAR01000018.1"/>
</dbReference>
<sequence>MTIEEYWKTFVSCQPEYQNESYTAWQFGEDPSNLADLVKRGIKTATTSGLSFYTADQEPLPKVGDLSMVLNAQDNPICIIKNTKVYQVPFSEVSEMHAYKEGEGDRTLSYWKTVHTDFFEKEFNLINQSFSEEEIMVCEEFECIHTF</sequence>
<protein>
    <submittedName>
        <fullName evidence="1">Uncharacterized protein</fullName>
    </submittedName>
</protein>
<dbReference type="SUPFAM" id="SSF88697">
    <property type="entry name" value="PUA domain-like"/>
    <property type="match status" value="1"/>
</dbReference>
<dbReference type="Gene3D" id="3.10.400.10">
    <property type="entry name" value="Sulfate adenylyltransferase"/>
    <property type="match status" value="1"/>
</dbReference>
<accession>A0A239UJI2</accession>
<dbReference type="CDD" id="cd06553">
    <property type="entry name" value="ASCH_Ef3133_like"/>
    <property type="match status" value="1"/>
</dbReference>
<dbReference type="PIRSF" id="PIRSF021320">
    <property type="entry name" value="DUF984"/>
    <property type="match status" value="1"/>
</dbReference>
<dbReference type="PANTHER" id="PTHR39203:SF1">
    <property type="entry name" value="CYTOPLASMIC PROTEIN"/>
    <property type="match status" value="1"/>
</dbReference>
<comment type="caution">
    <text evidence="1">The sequence shown here is derived from an EMBL/GenBank/DDBJ whole genome shotgun (WGS) entry which is preliminary data.</text>
</comment>
<dbReference type="EMBL" id="BKAR01000018">
    <property type="protein sequence ID" value="GEP84971.1"/>
    <property type="molecule type" value="Genomic_DNA"/>
</dbReference>
<reference evidence="1 2" key="1">
    <citation type="submission" date="2019-07" db="EMBL/GenBank/DDBJ databases">
        <title>Whole genome shotgun sequence of Staphylococcus piscifermentans NBRC 109625.</title>
        <authorList>
            <person name="Hosoyama A."/>
            <person name="Uohara A."/>
            <person name="Ohji S."/>
            <person name="Ichikawa N."/>
        </authorList>
    </citation>
    <scope>NUCLEOTIDE SEQUENCE [LARGE SCALE GENOMIC DNA]</scope>
    <source>
        <strain evidence="1 2">NBRC 109625</strain>
    </source>
</reference>
<dbReference type="InterPro" id="IPR015947">
    <property type="entry name" value="PUA-like_sf"/>
</dbReference>
<dbReference type="InterPro" id="IPR009326">
    <property type="entry name" value="DUF984"/>
</dbReference>
<organism evidence="1 2">
    <name type="scientific">Staphylococcus piscifermentans</name>
    <dbReference type="NCBI Taxonomy" id="70258"/>
    <lineage>
        <taxon>Bacteria</taxon>
        <taxon>Bacillati</taxon>
        <taxon>Bacillota</taxon>
        <taxon>Bacilli</taxon>
        <taxon>Bacillales</taxon>
        <taxon>Staphylococcaceae</taxon>
        <taxon>Staphylococcus</taxon>
    </lineage>
</organism>
<dbReference type="Proteomes" id="UP000321736">
    <property type="component" value="Unassembled WGS sequence"/>
</dbReference>
<dbReference type="InterPro" id="IPR007374">
    <property type="entry name" value="ASCH_domain"/>
</dbReference>